<sequence length="405" mass="44802">MHRFQAVSAGADPSDLSTLSEYCEELFTTLGRSDQRRWAEAYVRGLLVVPGRKSIRRISELVVGRDADQSLQQFVNQSPWAWAPVRRRLAERVGQAMRTQAWVVREAVFPKNGDNSVAVARQYAPTAGRMLNCQRAVGVFLAGDEGAAAVNWRLVMPKSWDDDADRRGKTRVPDDERSLPVWQYLLDAFDEMKGDWGLPAAPVVVDLSADPGVFPLLGGLEERGLRYLAQVSTSTPLLPVNLVGAVGAQHQPRTVGQLVAAAARRGRSTLSWRDERTGAVSTSDFVVATLPGHAAMGDGRPGRRPWLRHVLAEWPVGQVRPSAVWLTNLGATGIREMVSLLRAADNADTEVARLAEEFGLRHFEGRSFPGWHHHVTLVSAAHGFRLLQELERTGYPEERLLRPYA</sequence>
<organism evidence="2 3">
    <name type="scientific">Saccharothrix variisporea</name>
    <dbReference type="NCBI Taxonomy" id="543527"/>
    <lineage>
        <taxon>Bacteria</taxon>
        <taxon>Bacillati</taxon>
        <taxon>Actinomycetota</taxon>
        <taxon>Actinomycetes</taxon>
        <taxon>Pseudonocardiales</taxon>
        <taxon>Pseudonocardiaceae</taxon>
        <taxon>Saccharothrix</taxon>
    </lineage>
</organism>
<evidence type="ECO:0000313" key="3">
    <source>
        <dbReference type="Proteomes" id="UP000272729"/>
    </source>
</evidence>
<comment type="caution">
    <text evidence="2">The sequence shown here is derived from an EMBL/GenBank/DDBJ whole genome shotgun (WGS) entry which is preliminary data.</text>
</comment>
<keyword evidence="3" id="KW-1185">Reference proteome</keyword>
<protein>
    <submittedName>
        <fullName evidence="2">SRSO17 transposase</fullName>
    </submittedName>
</protein>
<reference evidence="2 3" key="1">
    <citation type="submission" date="2018-10" db="EMBL/GenBank/DDBJ databases">
        <title>Sequencing the genomes of 1000 actinobacteria strains.</title>
        <authorList>
            <person name="Klenk H.-P."/>
        </authorList>
    </citation>
    <scope>NUCLEOTIDE SEQUENCE [LARGE SCALE GENOMIC DNA]</scope>
    <source>
        <strain evidence="2 3">DSM 43911</strain>
    </source>
</reference>
<dbReference type="PANTHER" id="PTHR33627:SF1">
    <property type="entry name" value="TRANSPOSASE"/>
    <property type="match status" value="1"/>
</dbReference>
<name>A0A495X2F2_9PSEU</name>
<gene>
    <name evidence="2" type="ORF">DFJ66_1363</name>
</gene>
<dbReference type="InterPro" id="IPR038721">
    <property type="entry name" value="IS701-like_DDE_dom"/>
</dbReference>
<feature type="domain" description="Transposase IS701-like DDE" evidence="1">
    <location>
        <begin position="25"/>
        <end position="273"/>
    </location>
</feature>
<dbReference type="RefSeq" id="WP_211351014.1">
    <property type="nucleotide sequence ID" value="NZ_JBIUBA010000015.1"/>
</dbReference>
<dbReference type="Proteomes" id="UP000272729">
    <property type="component" value="Unassembled WGS sequence"/>
</dbReference>
<evidence type="ECO:0000259" key="1">
    <source>
        <dbReference type="Pfam" id="PF13546"/>
    </source>
</evidence>
<dbReference type="EMBL" id="RBXR01000001">
    <property type="protein sequence ID" value="RKT68182.1"/>
    <property type="molecule type" value="Genomic_DNA"/>
</dbReference>
<accession>A0A495X2F2</accession>
<dbReference type="InterPro" id="IPR039365">
    <property type="entry name" value="IS701-like"/>
</dbReference>
<dbReference type="Pfam" id="PF13546">
    <property type="entry name" value="DDE_5"/>
    <property type="match status" value="1"/>
</dbReference>
<evidence type="ECO:0000313" key="2">
    <source>
        <dbReference type="EMBL" id="RKT68182.1"/>
    </source>
</evidence>
<proteinExistence type="predicted"/>
<dbReference type="PANTHER" id="PTHR33627">
    <property type="entry name" value="TRANSPOSASE"/>
    <property type="match status" value="1"/>
</dbReference>
<dbReference type="AlphaFoldDB" id="A0A495X2F2"/>